<feature type="chain" id="PRO_5042978195" evidence="1">
    <location>
        <begin position="17"/>
        <end position="215"/>
    </location>
</feature>
<proteinExistence type="predicted"/>
<protein>
    <submittedName>
        <fullName evidence="2">Uncharacterized protein</fullName>
    </submittedName>
</protein>
<reference evidence="2" key="1">
    <citation type="journal article" date="2023" name="Mol. Phylogenet. Evol.">
        <title>Genome-scale phylogeny and comparative genomics of the fungal order Sordariales.</title>
        <authorList>
            <person name="Hensen N."/>
            <person name="Bonometti L."/>
            <person name="Westerberg I."/>
            <person name="Brannstrom I.O."/>
            <person name="Guillou S."/>
            <person name="Cros-Aarteil S."/>
            <person name="Calhoun S."/>
            <person name="Haridas S."/>
            <person name="Kuo A."/>
            <person name="Mondo S."/>
            <person name="Pangilinan J."/>
            <person name="Riley R."/>
            <person name="LaButti K."/>
            <person name="Andreopoulos B."/>
            <person name="Lipzen A."/>
            <person name="Chen C."/>
            <person name="Yan M."/>
            <person name="Daum C."/>
            <person name="Ng V."/>
            <person name="Clum A."/>
            <person name="Steindorff A."/>
            <person name="Ohm R.A."/>
            <person name="Martin F."/>
            <person name="Silar P."/>
            <person name="Natvig D.O."/>
            <person name="Lalanne C."/>
            <person name="Gautier V."/>
            <person name="Ament-Velasquez S.L."/>
            <person name="Kruys A."/>
            <person name="Hutchinson M.I."/>
            <person name="Powell A.J."/>
            <person name="Barry K."/>
            <person name="Miller A.N."/>
            <person name="Grigoriev I.V."/>
            <person name="Debuchy R."/>
            <person name="Gladieux P."/>
            <person name="Hiltunen Thoren M."/>
            <person name="Johannesson H."/>
        </authorList>
    </citation>
    <scope>NUCLEOTIDE SEQUENCE</scope>
    <source>
        <strain evidence="2">CBS 538.74</strain>
    </source>
</reference>
<dbReference type="AlphaFoldDB" id="A0AAN6ZT25"/>
<comment type="caution">
    <text evidence="2">The sequence shown here is derived from an EMBL/GenBank/DDBJ whole genome shotgun (WGS) entry which is preliminary data.</text>
</comment>
<dbReference type="EMBL" id="MU857046">
    <property type="protein sequence ID" value="KAK4150860.1"/>
    <property type="molecule type" value="Genomic_DNA"/>
</dbReference>
<feature type="signal peptide" evidence="1">
    <location>
        <begin position="1"/>
        <end position="16"/>
    </location>
</feature>
<accession>A0AAN6ZT25</accession>
<keyword evidence="3" id="KW-1185">Reference proteome</keyword>
<gene>
    <name evidence="2" type="ORF">C8A00DRAFT_45816</name>
</gene>
<dbReference type="Proteomes" id="UP001302745">
    <property type="component" value="Unassembled WGS sequence"/>
</dbReference>
<keyword evidence="1" id="KW-0732">Signal</keyword>
<organism evidence="2 3">
    <name type="scientific">Chaetomidium leptoderma</name>
    <dbReference type="NCBI Taxonomy" id="669021"/>
    <lineage>
        <taxon>Eukaryota</taxon>
        <taxon>Fungi</taxon>
        <taxon>Dikarya</taxon>
        <taxon>Ascomycota</taxon>
        <taxon>Pezizomycotina</taxon>
        <taxon>Sordariomycetes</taxon>
        <taxon>Sordariomycetidae</taxon>
        <taxon>Sordariales</taxon>
        <taxon>Chaetomiaceae</taxon>
        <taxon>Chaetomidium</taxon>
    </lineage>
</organism>
<evidence type="ECO:0000313" key="2">
    <source>
        <dbReference type="EMBL" id="KAK4150860.1"/>
    </source>
</evidence>
<reference evidence="2" key="2">
    <citation type="submission" date="2023-05" db="EMBL/GenBank/DDBJ databases">
        <authorList>
            <consortium name="Lawrence Berkeley National Laboratory"/>
            <person name="Steindorff A."/>
            <person name="Hensen N."/>
            <person name="Bonometti L."/>
            <person name="Westerberg I."/>
            <person name="Brannstrom I.O."/>
            <person name="Guillou S."/>
            <person name="Cros-Aarteil S."/>
            <person name="Calhoun S."/>
            <person name="Haridas S."/>
            <person name="Kuo A."/>
            <person name="Mondo S."/>
            <person name="Pangilinan J."/>
            <person name="Riley R."/>
            <person name="Labutti K."/>
            <person name="Andreopoulos B."/>
            <person name="Lipzen A."/>
            <person name="Chen C."/>
            <person name="Yanf M."/>
            <person name="Daum C."/>
            <person name="Ng V."/>
            <person name="Clum A."/>
            <person name="Ohm R."/>
            <person name="Martin F."/>
            <person name="Silar P."/>
            <person name="Natvig D."/>
            <person name="Lalanne C."/>
            <person name="Gautier V."/>
            <person name="Ament-Velasquez S.L."/>
            <person name="Kruys A."/>
            <person name="Hutchinson M.I."/>
            <person name="Powell A.J."/>
            <person name="Barry K."/>
            <person name="Miller A.N."/>
            <person name="Grigoriev I.V."/>
            <person name="Debuchy R."/>
            <person name="Gladieux P."/>
            <person name="Thoren M.H."/>
            <person name="Johannesson H."/>
        </authorList>
    </citation>
    <scope>NUCLEOTIDE SEQUENCE</scope>
    <source>
        <strain evidence="2">CBS 538.74</strain>
    </source>
</reference>
<sequence length="215" mass="21942">MKFFTTLAAFAVGAMAAPTAPVPCPCADKSGIKVPSTNLPGSCSGGSPVTLPDISVPTHGDAGIVASADIDAQALLKVLVDLQVDLKVLLDCVPTLDGLVLDADVLVAADLQVILDLVVRVKALIVEVQVCLEALVVLKAEILAVIGVELHACLGLIVSVVGPIVHAVLALVADLHVSVELTVIVGKITSCANELTNTCDGLTGLLAPVFKLLHL</sequence>
<name>A0AAN6ZT25_9PEZI</name>
<evidence type="ECO:0000256" key="1">
    <source>
        <dbReference type="SAM" id="SignalP"/>
    </source>
</evidence>
<evidence type="ECO:0000313" key="3">
    <source>
        <dbReference type="Proteomes" id="UP001302745"/>
    </source>
</evidence>